<evidence type="ECO:0000313" key="2">
    <source>
        <dbReference type="Proteomes" id="UP000014809"/>
    </source>
</evidence>
<name>S4XEJ9_9CORY</name>
<evidence type="ECO:0000313" key="1">
    <source>
        <dbReference type="EMBL" id="AGP30984.1"/>
    </source>
</evidence>
<gene>
    <name evidence="1" type="ORF">A606_06685</name>
</gene>
<dbReference type="KEGG" id="cter:A606_06685"/>
<dbReference type="eggNOG" id="ENOG5031E9D">
    <property type="taxonomic scope" value="Bacteria"/>
</dbReference>
<dbReference type="OrthoDB" id="5178186at2"/>
<dbReference type="EMBL" id="CP003696">
    <property type="protein sequence ID" value="AGP30984.1"/>
    <property type="molecule type" value="Genomic_DNA"/>
</dbReference>
<dbReference type="InterPro" id="IPR046275">
    <property type="entry name" value="DUF6308"/>
</dbReference>
<proteinExistence type="predicted"/>
<dbReference type="HOGENOM" id="CLU_109821_0_0_11"/>
<accession>S4XEJ9</accession>
<sequence length="271" mass="29962">MSISNDKATAWGEVGWTAPEILSRAQTSDAVAYLVGYFAPADGGTGDLMTGASFSDLGGGGDRPEVANVITAEDIVAVESLSVTIQRIHQLQLLGSGVTSQARAATRDWIEALEPDRQLNVSDYPSAVRIPIDAQRVTAALARIPNNVDLADVPEDEAPEIIRNANLLWREVRRANLGQTMVSKLLARKRPRLLPIIDDLVVDQLRYKRGNVNFYESMWKVMSDKELALSAHLAAVRNTAYEDSGDERIRRLSDLRVFDIVVWMYAKDQKK</sequence>
<dbReference type="Pfam" id="PF19827">
    <property type="entry name" value="DUF6308"/>
    <property type="match status" value="2"/>
</dbReference>
<protein>
    <submittedName>
        <fullName evidence="1">Uncharacterized protein</fullName>
    </submittedName>
</protein>
<dbReference type="PATRIC" id="fig|1200352.3.peg.1364"/>
<keyword evidence="2" id="KW-1185">Reference proteome</keyword>
<dbReference type="RefSeq" id="WP_020441345.1">
    <property type="nucleotide sequence ID" value="NC_021663.1"/>
</dbReference>
<dbReference type="AlphaFoldDB" id="S4XEJ9"/>
<organism evidence="1 2">
    <name type="scientific">Corynebacterium terpenotabidum Y-11</name>
    <dbReference type="NCBI Taxonomy" id="1200352"/>
    <lineage>
        <taxon>Bacteria</taxon>
        <taxon>Bacillati</taxon>
        <taxon>Actinomycetota</taxon>
        <taxon>Actinomycetes</taxon>
        <taxon>Mycobacteriales</taxon>
        <taxon>Corynebacteriaceae</taxon>
        <taxon>Corynebacterium</taxon>
    </lineage>
</organism>
<reference evidence="1 2" key="1">
    <citation type="submission" date="2012-06" db="EMBL/GenBank/DDBJ databases">
        <title>Complete genome sequence of Corynebacterium terpenotabidum Y-11 (=DSM 44721).</title>
        <authorList>
            <person name="Ruckert C."/>
            <person name="Albersmeier A."/>
            <person name="Al-Dilaimi A."/>
            <person name="Szczepanowski R."/>
            <person name="Kalinowski J."/>
        </authorList>
    </citation>
    <scope>NUCLEOTIDE SEQUENCE [LARGE SCALE GENOMIC DNA]</scope>
    <source>
        <strain evidence="1 2">Y-11</strain>
    </source>
</reference>
<dbReference type="Proteomes" id="UP000014809">
    <property type="component" value="Chromosome"/>
</dbReference>